<accession>A0ABR4HRF6</accession>
<dbReference type="PROSITE" id="PS50088">
    <property type="entry name" value="ANK_REPEAT"/>
    <property type="match status" value="2"/>
</dbReference>
<evidence type="ECO:0000256" key="1">
    <source>
        <dbReference type="ARBA" id="ARBA00022737"/>
    </source>
</evidence>
<dbReference type="PANTHER" id="PTHR24123:SF33">
    <property type="entry name" value="PROTEIN HOS4"/>
    <property type="match status" value="1"/>
</dbReference>
<name>A0ABR4HRF6_9EURO</name>
<dbReference type="Gene3D" id="1.25.40.20">
    <property type="entry name" value="Ankyrin repeat-containing domain"/>
    <property type="match status" value="3"/>
</dbReference>
<dbReference type="InterPro" id="IPR036770">
    <property type="entry name" value="Ankyrin_rpt-contain_sf"/>
</dbReference>
<feature type="repeat" description="ANK" evidence="3">
    <location>
        <begin position="438"/>
        <end position="471"/>
    </location>
</feature>
<keyword evidence="1" id="KW-0677">Repeat</keyword>
<comment type="caution">
    <text evidence="5">The sequence shown here is derived from an EMBL/GenBank/DDBJ whole genome shotgun (WGS) entry which is preliminary data.</text>
</comment>
<dbReference type="Proteomes" id="UP001610334">
    <property type="component" value="Unassembled WGS sequence"/>
</dbReference>
<feature type="region of interest" description="Disordered" evidence="4">
    <location>
        <begin position="551"/>
        <end position="571"/>
    </location>
</feature>
<dbReference type="PANTHER" id="PTHR24123">
    <property type="entry name" value="ANKYRIN REPEAT-CONTAINING"/>
    <property type="match status" value="1"/>
</dbReference>
<evidence type="ECO:0000256" key="4">
    <source>
        <dbReference type="SAM" id="MobiDB-lite"/>
    </source>
</evidence>
<dbReference type="InterPro" id="IPR002110">
    <property type="entry name" value="Ankyrin_rpt"/>
</dbReference>
<dbReference type="EMBL" id="JBFXLT010000015">
    <property type="protein sequence ID" value="KAL2818073.1"/>
    <property type="molecule type" value="Genomic_DNA"/>
</dbReference>
<dbReference type="PROSITE" id="PS50297">
    <property type="entry name" value="ANK_REP_REGION"/>
    <property type="match status" value="2"/>
</dbReference>
<dbReference type="SUPFAM" id="SSF48403">
    <property type="entry name" value="Ankyrin repeat"/>
    <property type="match status" value="1"/>
</dbReference>
<evidence type="ECO:0000313" key="5">
    <source>
        <dbReference type="EMBL" id="KAL2818073.1"/>
    </source>
</evidence>
<proteinExistence type="predicted"/>
<gene>
    <name evidence="5" type="ORF">BJX63DRAFT_384513</name>
</gene>
<dbReference type="Pfam" id="PF12796">
    <property type="entry name" value="Ank_2"/>
    <property type="match status" value="1"/>
</dbReference>
<dbReference type="InterPro" id="IPR051165">
    <property type="entry name" value="Multifunctional_ANK_Repeat"/>
</dbReference>
<keyword evidence="2 3" id="KW-0040">ANK repeat</keyword>
<keyword evidence="6" id="KW-1185">Reference proteome</keyword>
<feature type="region of interest" description="Disordered" evidence="4">
    <location>
        <begin position="1"/>
        <end position="21"/>
    </location>
</feature>
<feature type="compositionally biased region" description="Gly residues" evidence="4">
    <location>
        <begin position="555"/>
        <end position="571"/>
    </location>
</feature>
<organism evidence="5 6">
    <name type="scientific">Aspergillus granulosus</name>
    <dbReference type="NCBI Taxonomy" id="176169"/>
    <lineage>
        <taxon>Eukaryota</taxon>
        <taxon>Fungi</taxon>
        <taxon>Dikarya</taxon>
        <taxon>Ascomycota</taxon>
        <taxon>Pezizomycotina</taxon>
        <taxon>Eurotiomycetes</taxon>
        <taxon>Eurotiomycetidae</taxon>
        <taxon>Eurotiales</taxon>
        <taxon>Aspergillaceae</taxon>
        <taxon>Aspergillus</taxon>
        <taxon>Aspergillus subgen. Nidulantes</taxon>
    </lineage>
</organism>
<sequence>MAESDPPISDPLETPESHLTPPSIFEMRRNRLVEIIEQNDLSQLGQYLPLCSPKDIIIPGGVYIADPLYTATSHGSPEALRMLLEVVATAPEVAQRFNPNLFLLPEACAAANIDVVRFLFDSYDHPENQLPIGTMDLNQRNDLGETPILAAAGSLVYLNQNANTAKPRDHDFQERITKGQQLLCLLLDRGSSATDVVPPLSNSLSTGESQVQDSVLGLAVSRADSALIQRLIDSGADVYLLHQHFHLHRNSMSSSSSQFKTATGHAHDVTTLHLASGFCNPHAVRLLLDHCKNNITSGVDLAFSRDSDGRLPLHWAARGPGILECELPDEQLSRRVAETLQLLLDNDSSGINLVDTMGSTPLHYAAISHATCGSSQHAELAIRILLEHGADPSIPDSAGRTVLHLLGYNSHQGDLIKNSLLGLILSHGPGLISHMDKDGKTALHVFAQNLRQAAGTRFLIEQGADIRARSLRRETPFHTAAWGILNPHIRGPGRDDNVTCANKIKLQDEMMHILQETAREDTAGLMSQPNAEGKTPQALLKETRDRWRHMEQSRIGGGRGRGRGRGLPVGA</sequence>
<evidence type="ECO:0000313" key="6">
    <source>
        <dbReference type="Proteomes" id="UP001610334"/>
    </source>
</evidence>
<dbReference type="SMART" id="SM00248">
    <property type="entry name" value="ANK"/>
    <property type="match status" value="6"/>
</dbReference>
<protein>
    <submittedName>
        <fullName evidence="5">Ankyrin repeat-containing domain protein</fullName>
    </submittedName>
</protein>
<feature type="repeat" description="ANK" evidence="3">
    <location>
        <begin position="357"/>
        <end position="397"/>
    </location>
</feature>
<reference evidence="5 6" key="1">
    <citation type="submission" date="2024-07" db="EMBL/GenBank/DDBJ databases">
        <title>Section-level genome sequencing and comparative genomics of Aspergillus sections Usti and Cavernicolus.</title>
        <authorList>
            <consortium name="Lawrence Berkeley National Laboratory"/>
            <person name="Nybo J.L."/>
            <person name="Vesth T.C."/>
            <person name="Theobald S."/>
            <person name="Frisvad J.C."/>
            <person name="Larsen T.O."/>
            <person name="Kjaerboelling I."/>
            <person name="Rothschild-Mancinelli K."/>
            <person name="Lyhne E.K."/>
            <person name="Kogle M.E."/>
            <person name="Barry K."/>
            <person name="Clum A."/>
            <person name="Na H."/>
            <person name="Ledsgaard L."/>
            <person name="Lin J."/>
            <person name="Lipzen A."/>
            <person name="Kuo A."/>
            <person name="Riley R."/>
            <person name="Mondo S."/>
            <person name="Labutti K."/>
            <person name="Haridas S."/>
            <person name="Pangalinan J."/>
            <person name="Salamov A.A."/>
            <person name="Simmons B.A."/>
            <person name="Magnuson J.K."/>
            <person name="Chen J."/>
            <person name="Drula E."/>
            <person name="Henrissat B."/>
            <person name="Wiebenga A."/>
            <person name="Lubbers R.J."/>
            <person name="Gomes A.C."/>
            <person name="Makela M.R."/>
            <person name="Stajich J."/>
            <person name="Grigoriev I.V."/>
            <person name="Mortensen U.H."/>
            <person name="De Vries R.P."/>
            <person name="Baker S.E."/>
            <person name="Andersen M.R."/>
        </authorList>
    </citation>
    <scope>NUCLEOTIDE SEQUENCE [LARGE SCALE GENOMIC DNA]</scope>
    <source>
        <strain evidence="5 6">CBS 588.65</strain>
    </source>
</reference>
<evidence type="ECO:0000256" key="3">
    <source>
        <dbReference type="PROSITE-ProRule" id="PRU00023"/>
    </source>
</evidence>
<evidence type="ECO:0000256" key="2">
    <source>
        <dbReference type="ARBA" id="ARBA00023043"/>
    </source>
</evidence>